<comment type="caution">
    <text evidence="1">The sequence shown here is derived from an EMBL/GenBank/DDBJ whole genome shotgun (WGS) entry which is preliminary data.</text>
</comment>
<dbReference type="AlphaFoldDB" id="A0A7W9MZ39"/>
<dbReference type="Pfam" id="PF13563">
    <property type="entry name" value="2_5_RNA_ligase2"/>
    <property type="match status" value="1"/>
</dbReference>
<evidence type="ECO:0000313" key="1">
    <source>
        <dbReference type="EMBL" id="MBB5840813.1"/>
    </source>
</evidence>
<keyword evidence="2" id="KW-1185">Reference proteome</keyword>
<dbReference type="InterPro" id="IPR050580">
    <property type="entry name" value="2H_phosphoesterase_YjcG-like"/>
</dbReference>
<dbReference type="GO" id="GO:0016874">
    <property type="term" value="F:ligase activity"/>
    <property type="evidence" value="ECO:0007669"/>
    <property type="project" value="UniProtKB-KW"/>
</dbReference>
<dbReference type="SUPFAM" id="SSF55144">
    <property type="entry name" value="LigT-like"/>
    <property type="match status" value="1"/>
</dbReference>
<protein>
    <submittedName>
        <fullName evidence="1">2'-5' RNA ligase</fullName>
    </submittedName>
</protein>
<gene>
    <name evidence="1" type="ORF">HDA39_007547</name>
</gene>
<dbReference type="Proteomes" id="UP000549971">
    <property type="component" value="Unassembled WGS sequence"/>
</dbReference>
<dbReference type="InterPro" id="IPR009097">
    <property type="entry name" value="Cyclic_Pdiesterase"/>
</dbReference>
<proteinExistence type="predicted"/>
<dbReference type="Gene3D" id="3.90.1140.10">
    <property type="entry name" value="Cyclic phosphodiesterase"/>
    <property type="match status" value="1"/>
</dbReference>
<accession>A0A7W9MZ39</accession>
<organism evidence="1 2">
    <name type="scientific">Kribbella italica</name>
    <dbReference type="NCBI Taxonomy" id="1540520"/>
    <lineage>
        <taxon>Bacteria</taxon>
        <taxon>Bacillati</taxon>
        <taxon>Actinomycetota</taxon>
        <taxon>Actinomycetes</taxon>
        <taxon>Propionibacteriales</taxon>
        <taxon>Kribbellaceae</taxon>
        <taxon>Kribbella</taxon>
    </lineage>
</organism>
<dbReference type="EMBL" id="JACHMY010000001">
    <property type="protein sequence ID" value="MBB5840813.1"/>
    <property type="molecule type" value="Genomic_DNA"/>
</dbReference>
<reference evidence="1 2" key="1">
    <citation type="submission" date="2020-08" db="EMBL/GenBank/DDBJ databases">
        <title>Sequencing the genomes of 1000 actinobacteria strains.</title>
        <authorList>
            <person name="Klenk H.-P."/>
        </authorList>
    </citation>
    <scope>NUCLEOTIDE SEQUENCE [LARGE SCALE GENOMIC DNA]</scope>
    <source>
        <strain evidence="1 2">DSM 28967</strain>
    </source>
</reference>
<dbReference type="PANTHER" id="PTHR40037">
    <property type="entry name" value="PHOSPHOESTERASE YJCG-RELATED"/>
    <property type="match status" value="1"/>
</dbReference>
<evidence type="ECO:0000313" key="2">
    <source>
        <dbReference type="Proteomes" id="UP000549971"/>
    </source>
</evidence>
<sequence length="170" mass="18860">MATIGVAIPIAEPFGSELQKYRADFGDPMASSIPTHVTLLPPTEVPDEDLPRIDEHLLELAARFPSFRIRLRGTATFRPISPVVFVTLAEGISSCEVLQSQVRSGPLSVDLRFPYHPHVTVAHDLDKEALDRAYDLLADYDCAFDVSAFSRYEHGADGVWRPQRAFPLKG</sequence>
<dbReference type="PANTHER" id="PTHR40037:SF1">
    <property type="entry name" value="PHOSPHOESTERASE SAOUHSC_00951-RELATED"/>
    <property type="match status" value="1"/>
</dbReference>
<name>A0A7W9MZ39_9ACTN</name>
<dbReference type="RefSeq" id="WP_184803454.1">
    <property type="nucleotide sequence ID" value="NZ_JACHMY010000001.1"/>
</dbReference>
<keyword evidence="1" id="KW-0436">Ligase</keyword>